<evidence type="ECO:0000313" key="7">
    <source>
        <dbReference type="EMBL" id="HJC85132.1"/>
    </source>
</evidence>
<keyword evidence="2" id="KW-0805">Transcription regulation</keyword>
<dbReference type="InterPro" id="IPR036271">
    <property type="entry name" value="Tet_transcr_reg_TetR-rel_C_sf"/>
</dbReference>
<dbReference type="EMBL" id="DWVP01000014">
    <property type="protein sequence ID" value="HJC85132.1"/>
    <property type="molecule type" value="Genomic_DNA"/>
</dbReference>
<keyword evidence="4" id="KW-0804">Transcription</keyword>
<name>A0A9D2QFK9_9CORY</name>
<dbReference type="Pfam" id="PF00440">
    <property type="entry name" value="TetR_N"/>
    <property type="match status" value="1"/>
</dbReference>
<dbReference type="GO" id="GO:0000976">
    <property type="term" value="F:transcription cis-regulatory region binding"/>
    <property type="evidence" value="ECO:0007669"/>
    <property type="project" value="TreeGrafter"/>
</dbReference>
<dbReference type="InterPro" id="IPR009057">
    <property type="entry name" value="Homeodomain-like_sf"/>
</dbReference>
<evidence type="ECO:0000313" key="8">
    <source>
        <dbReference type="Proteomes" id="UP000823858"/>
    </source>
</evidence>
<dbReference type="InterPro" id="IPR001647">
    <property type="entry name" value="HTH_TetR"/>
</dbReference>
<keyword evidence="3 5" id="KW-0238">DNA-binding</keyword>
<dbReference type="Proteomes" id="UP000823858">
    <property type="component" value="Unassembled WGS sequence"/>
</dbReference>
<dbReference type="SUPFAM" id="SSF46689">
    <property type="entry name" value="Homeodomain-like"/>
    <property type="match status" value="1"/>
</dbReference>
<dbReference type="PANTHER" id="PTHR30055:SF234">
    <property type="entry name" value="HTH-TYPE TRANSCRIPTIONAL REGULATOR BETI"/>
    <property type="match status" value="1"/>
</dbReference>
<comment type="caution">
    <text evidence="7">The sequence shown here is derived from an EMBL/GenBank/DDBJ whole genome shotgun (WGS) entry which is preliminary data.</text>
</comment>
<evidence type="ECO:0000256" key="4">
    <source>
        <dbReference type="ARBA" id="ARBA00023163"/>
    </source>
</evidence>
<evidence type="ECO:0000256" key="5">
    <source>
        <dbReference type="PROSITE-ProRule" id="PRU00335"/>
    </source>
</evidence>
<dbReference type="GO" id="GO:0003700">
    <property type="term" value="F:DNA-binding transcription factor activity"/>
    <property type="evidence" value="ECO:0007669"/>
    <property type="project" value="TreeGrafter"/>
</dbReference>
<dbReference type="Pfam" id="PF13977">
    <property type="entry name" value="TetR_C_6"/>
    <property type="match status" value="1"/>
</dbReference>
<dbReference type="SUPFAM" id="SSF48498">
    <property type="entry name" value="Tetracyclin repressor-like, C-terminal domain"/>
    <property type="match status" value="1"/>
</dbReference>
<feature type="DNA-binding region" description="H-T-H motif" evidence="5">
    <location>
        <begin position="31"/>
        <end position="50"/>
    </location>
</feature>
<proteinExistence type="predicted"/>
<feature type="domain" description="HTH tetR-type" evidence="6">
    <location>
        <begin position="8"/>
        <end position="68"/>
    </location>
</feature>
<evidence type="ECO:0000256" key="3">
    <source>
        <dbReference type="ARBA" id="ARBA00023125"/>
    </source>
</evidence>
<protein>
    <submittedName>
        <fullName evidence="7">TetR/AcrR family transcriptional regulator</fullName>
    </submittedName>
</protein>
<dbReference type="PANTHER" id="PTHR30055">
    <property type="entry name" value="HTH-TYPE TRANSCRIPTIONAL REGULATOR RUTR"/>
    <property type="match status" value="1"/>
</dbReference>
<sequence length="198" mass="21280">MPKIVDPDQRRRQILDAALHLIVTRGVDGLSFRTVAEESGLNVGSIRNTYPSQHDLLAAAAEDVGDSMDRRLESHDLSGTPGTHTVETAVAVLGELLPLDEDRRRENIVLGEFMMASRTKDVFRDITDHMSGDMLSVVTAVLTGLGVPADRTPQAAMTVKTLMVGMTFDASTSHGALSPEGMTTLLTEALQSASGRTH</sequence>
<reference evidence="7" key="2">
    <citation type="submission" date="2021-04" db="EMBL/GenBank/DDBJ databases">
        <authorList>
            <person name="Gilroy R."/>
        </authorList>
    </citation>
    <scope>NUCLEOTIDE SEQUENCE</scope>
    <source>
        <strain evidence="7">ChiHjej13B12-4958</strain>
    </source>
</reference>
<accession>A0A9D2QFK9</accession>
<reference evidence="7" key="1">
    <citation type="journal article" date="2021" name="PeerJ">
        <title>Extensive microbial diversity within the chicken gut microbiome revealed by metagenomics and culture.</title>
        <authorList>
            <person name="Gilroy R."/>
            <person name="Ravi A."/>
            <person name="Getino M."/>
            <person name="Pursley I."/>
            <person name="Horton D.L."/>
            <person name="Alikhan N.F."/>
            <person name="Baker D."/>
            <person name="Gharbi K."/>
            <person name="Hall N."/>
            <person name="Watson M."/>
            <person name="Adriaenssens E.M."/>
            <person name="Foster-Nyarko E."/>
            <person name="Jarju S."/>
            <person name="Secka A."/>
            <person name="Antonio M."/>
            <person name="Oren A."/>
            <person name="Chaudhuri R.R."/>
            <person name="La Ragione R."/>
            <person name="Hildebrand F."/>
            <person name="Pallen M.J."/>
        </authorList>
    </citation>
    <scope>NUCLEOTIDE SEQUENCE</scope>
    <source>
        <strain evidence="7">ChiHjej13B12-4958</strain>
    </source>
</reference>
<evidence type="ECO:0000256" key="2">
    <source>
        <dbReference type="ARBA" id="ARBA00023015"/>
    </source>
</evidence>
<dbReference type="InterPro" id="IPR039538">
    <property type="entry name" value="BetI_C"/>
</dbReference>
<dbReference type="Gene3D" id="1.10.357.10">
    <property type="entry name" value="Tetracycline Repressor, domain 2"/>
    <property type="match status" value="1"/>
</dbReference>
<gene>
    <name evidence="7" type="ORF">H9751_06260</name>
</gene>
<keyword evidence="1" id="KW-0678">Repressor</keyword>
<dbReference type="PROSITE" id="PS50977">
    <property type="entry name" value="HTH_TETR_2"/>
    <property type="match status" value="1"/>
</dbReference>
<evidence type="ECO:0000259" key="6">
    <source>
        <dbReference type="PROSITE" id="PS50977"/>
    </source>
</evidence>
<organism evidence="7 8">
    <name type="scientific">Candidatus Corynebacterium faecigallinarum</name>
    <dbReference type="NCBI Taxonomy" id="2838528"/>
    <lineage>
        <taxon>Bacteria</taxon>
        <taxon>Bacillati</taxon>
        <taxon>Actinomycetota</taxon>
        <taxon>Actinomycetes</taxon>
        <taxon>Mycobacteriales</taxon>
        <taxon>Corynebacteriaceae</taxon>
        <taxon>Corynebacterium</taxon>
    </lineage>
</organism>
<evidence type="ECO:0000256" key="1">
    <source>
        <dbReference type="ARBA" id="ARBA00022491"/>
    </source>
</evidence>
<dbReference type="InterPro" id="IPR050109">
    <property type="entry name" value="HTH-type_TetR-like_transc_reg"/>
</dbReference>
<dbReference type="AlphaFoldDB" id="A0A9D2QFK9"/>